<dbReference type="SMART" id="SM00112">
    <property type="entry name" value="CA"/>
    <property type="match status" value="5"/>
</dbReference>
<evidence type="ECO:0000256" key="5">
    <source>
        <dbReference type="ARBA" id="ARBA00022723"/>
    </source>
</evidence>
<keyword evidence="7" id="KW-0677">Repeat</keyword>
<dbReference type="GO" id="GO:0008013">
    <property type="term" value="F:beta-catenin binding"/>
    <property type="evidence" value="ECO:0007669"/>
    <property type="project" value="TreeGrafter"/>
</dbReference>
<name>H3D3Q5_TETNG</name>
<keyword evidence="10 17" id="KW-1133">Transmembrane helix</keyword>
<dbReference type="STRING" id="99883.ENSTNIP00000015143"/>
<keyword evidence="12" id="KW-0325">Glycoprotein</keyword>
<dbReference type="Pfam" id="PF01049">
    <property type="entry name" value="CADH_Y-type_LIR"/>
    <property type="match status" value="1"/>
</dbReference>
<dbReference type="GO" id="GO:0005509">
    <property type="term" value="F:calcium ion binding"/>
    <property type="evidence" value="ECO:0007669"/>
    <property type="project" value="UniProtKB-UniRule"/>
</dbReference>
<dbReference type="GO" id="GO:0007156">
    <property type="term" value="P:homophilic cell adhesion via plasma membrane adhesion molecules"/>
    <property type="evidence" value="ECO:0007669"/>
    <property type="project" value="InterPro"/>
</dbReference>
<feature type="chain" id="PRO_5047196722" description="Cadherin-6" evidence="18">
    <location>
        <begin position="24"/>
        <end position="780"/>
    </location>
</feature>
<dbReference type="AlphaFoldDB" id="H3D3Q5"/>
<dbReference type="GO" id="GO:0016339">
    <property type="term" value="P:calcium-dependent cell-cell adhesion via plasma membrane cell adhesion molecules"/>
    <property type="evidence" value="ECO:0007669"/>
    <property type="project" value="TreeGrafter"/>
</dbReference>
<keyword evidence="11 17" id="KW-0472">Membrane</keyword>
<feature type="domain" description="Cadherin" evidence="19">
    <location>
        <begin position="482"/>
        <end position="595"/>
    </location>
</feature>
<comment type="subcellular location">
    <subcellularLocation>
        <location evidence="1 16">Cell membrane</location>
        <topology evidence="1 16">Single-pass type I membrane protein</topology>
    </subcellularLocation>
</comment>
<evidence type="ECO:0000259" key="19">
    <source>
        <dbReference type="PROSITE" id="PS50268"/>
    </source>
</evidence>
<dbReference type="GeneTree" id="ENSGT00940000154187"/>
<dbReference type="InterPro" id="IPR000233">
    <property type="entry name" value="Cadherin_Y-type_LIR"/>
</dbReference>
<evidence type="ECO:0000256" key="13">
    <source>
        <dbReference type="ARBA" id="ARBA00037319"/>
    </source>
</evidence>
<protein>
    <recommendedName>
        <fullName evidence="14">Cadherin-6</fullName>
    </recommendedName>
</protein>
<dbReference type="PANTHER" id="PTHR24027">
    <property type="entry name" value="CADHERIN-23"/>
    <property type="match status" value="1"/>
</dbReference>
<dbReference type="PRINTS" id="PR00205">
    <property type="entry name" value="CADHERIN"/>
</dbReference>
<dbReference type="GO" id="GO:0034332">
    <property type="term" value="P:adherens junction organization"/>
    <property type="evidence" value="ECO:0007669"/>
    <property type="project" value="TreeGrafter"/>
</dbReference>
<organism evidence="20 21">
    <name type="scientific">Tetraodon nigroviridis</name>
    <name type="common">Spotted green pufferfish</name>
    <name type="synonym">Chelonodon nigroviridis</name>
    <dbReference type="NCBI Taxonomy" id="99883"/>
    <lineage>
        <taxon>Eukaryota</taxon>
        <taxon>Metazoa</taxon>
        <taxon>Chordata</taxon>
        <taxon>Craniata</taxon>
        <taxon>Vertebrata</taxon>
        <taxon>Euteleostomi</taxon>
        <taxon>Actinopterygii</taxon>
        <taxon>Neopterygii</taxon>
        <taxon>Teleostei</taxon>
        <taxon>Neoteleostei</taxon>
        <taxon>Acanthomorphata</taxon>
        <taxon>Eupercaria</taxon>
        <taxon>Tetraodontiformes</taxon>
        <taxon>Tetradontoidea</taxon>
        <taxon>Tetraodontidae</taxon>
        <taxon>Tetraodon</taxon>
    </lineage>
</organism>
<dbReference type="GO" id="GO:0007043">
    <property type="term" value="P:cell-cell junction assembly"/>
    <property type="evidence" value="ECO:0007669"/>
    <property type="project" value="TreeGrafter"/>
</dbReference>
<keyword evidence="4 16" id="KW-0812">Transmembrane</keyword>
<evidence type="ECO:0000256" key="8">
    <source>
        <dbReference type="ARBA" id="ARBA00022837"/>
    </source>
</evidence>
<evidence type="ECO:0000313" key="21">
    <source>
        <dbReference type="Proteomes" id="UP000007303"/>
    </source>
</evidence>
<dbReference type="FunCoup" id="H3D3Q5">
    <property type="interactions" value="341"/>
</dbReference>
<dbReference type="GO" id="GO:0045296">
    <property type="term" value="F:cadherin binding"/>
    <property type="evidence" value="ECO:0007669"/>
    <property type="project" value="TreeGrafter"/>
</dbReference>
<dbReference type="SUPFAM" id="SSF49313">
    <property type="entry name" value="Cadherin-like"/>
    <property type="match status" value="5"/>
</dbReference>
<evidence type="ECO:0000256" key="15">
    <source>
        <dbReference type="PROSITE-ProRule" id="PRU00043"/>
    </source>
</evidence>
<dbReference type="PANTHER" id="PTHR24027:SF322">
    <property type="entry name" value="CADHERIN-6"/>
    <property type="match status" value="1"/>
</dbReference>
<sequence>MDTMTTNQILFLLVLSILWPSSAMPFTPGNIGNLFGMEDDGRILQRSKRGWMWNQFFLLEEYTGNDHQYVGKLHSNMDKGDGSVRYVLTGDGAGTLFLIDEKSGDIHATKRLDREEKAMYTLNAKVLDRNTNAELEPDTEFNIKIHDINDNAPKFVKEIYFASVPEMSDVGTTVVTITATDADDQTYGNSAKLVYSILQGQPYFSVDSENGTIKTALPGMDREVKEHYQVVIQAKDMAGQMGGLSGTTTVSITLSDVNDSPPRFANHSFRVTTPESTEVGGAIGRIKADDPDVGRNAEMEYSIVGGHDIFNIITDQKTQEGVIVIKKTLDYETKKDYEFRVEVKNTYLDARFIHGLQFKDYATVRVTVEDVDEPPVFTRNPYIIEVHEDTAAGSFVGVVSARDLDADKKAVKYSIDRHTDLERLFNIDSTNGTITTLKALDREMSKWHNISVVATEINNPGQTTRVPVFIKVLDVNDNAPEFAMSYDTFVCENVKAGQLIQTISAVDTDEPLVGHKFIFTISPTNPNFTIVDREDNTANILTRRGGFSRREMSMYFLPVVISDNDYPIQSSTSTLIVRVCACDSHGNMQSCSPEVLPFSDGLTTGALVAILLCVIILLMIVVLFAALRRQRKKEPLIISKEDVRDNVVSYNDEGGGEEDTQAFDIGTLRNPEVMDANKLRRDIIPEMLFPFRRTSPIKDNTDVRDFINGRLQENDSDPTPPYDSLATYAYEGSGSLAESLSSLESTATEGDHDYDYLSNWGPQFKKLAEMYIGKSPDRET</sequence>
<dbReference type="Pfam" id="PF00028">
    <property type="entry name" value="Cadherin"/>
    <property type="match status" value="5"/>
</dbReference>
<feature type="domain" description="Cadherin" evidence="19">
    <location>
        <begin position="75"/>
        <end position="155"/>
    </location>
</feature>
<feature type="domain" description="Cadherin" evidence="19">
    <location>
        <begin position="156"/>
        <end position="264"/>
    </location>
</feature>
<evidence type="ECO:0000256" key="14">
    <source>
        <dbReference type="ARBA" id="ARBA00041042"/>
    </source>
</evidence>
<keyword evidence="2" id="KW-1003">Cell membrane</keyword>
<dbReference type="InterPro" id="IPR002126">
    <property type="entry name" value="Cadherin-like_dom"/>
</dbReference>
<dbReference type="GO" id="GO:0016342">
    <property type="term" value="C:catenin complex"/>
    <property type="evidence" value="ECO:0007669"/>
    <property type="project" value="TreeGrafter"/>
</dbReference>
<evidence type="ECO:0000256" key="4">
    <source>
        <dbReference type="ARBA" id="ARBA00022692"/>
    </source>
</evidence>
<evidence type="ECO:0000256" key="16">
    <source>
        <dbReference type="RuleBase" id="RU003318"/>
    </source>
</evidence>
<gene>
    <name evidence="20" type="primary">CDH10</name>
</gene>
<dbReference type="InterPro" id="IPR020894">
    <property type="entry name" value="Cadherin_CS"/>
</dbReference>
<dbReference type="InterPro" id="IPR015919">
    <property type="entry name" value="Cadherin-like_sf"/>
</dbReference>
<dbReference type="InParanoid" id="H3D3Q5"/>
<dbReference type="Gene3D" id="2.60.40.60">
    <property type="entry name" value="Cadherins"/>
    <property type="match status" value="5"/>
</dbReference>
<dbReference type="InterPro" id="IPR027397">
    <property type="entry name" value="Catenin-bd_sf"/>
</dbReference>
<dbReference type="GO" id="GO:0016477">
    <property type="term" value="P:cell migration"/>
    <property type="evidence" value="ECO:0007669"/>
    <property type="project" value="TreeGrafter"/>
</dbReference>
<evidence type="ECO:0000256" key="7">
    <source>
        <dbReference type="ARBA" id="ARBA00022737"/>
    </source>
</evidence>
<dbReference type="PROSITE" id="PS00232">
    <property type="entry name" value="CADHERIN_1"/>
    <property type="match status" value="2"/>
</dbReference>
<feature type="domain" description="Cadherin" evidence="19">
    <location>
        <begin position="378"/>
        <end position="482"/>
    </location>
</feature>
<dbReference type="OMA" id="RQDLHRS"/>
<dbReference type="InterPro" id="IPR039808">
    <property type="entry name" value="Cadherin"/>
</dbReference>
<feature type="signal peptide" evidence="18">
    <location>
        <begin position="1"/>
        <end position="23"/>
    </location>
</feature>
<comment type="function">
    <text evidence="13">Cadherins are calcium-dependent cell adhesion proteins. They preferentially interact with themselves in a homophilic manner in connecting cells; cadherins may thus contribute to the sorting of heterogeneous cell types.</text>
</comment>
<keyword evidence="21" id="KW-1185">Reference proteome</keyword>
<feature type="transmembrane region" description="Helical" evidence="17">
    <location>
        <begin position="606"/>
        <end position="627"/>
    </location>
</feature>
<keyword evidence="6 18" id="KW-0732">Signal</keyword>
<evidence type="ECO:0000256" key="10">
    <source>
        <dbReference type="ARBA" id="ARBA00022989"/>
    </source>
</evidence>
<evidence type="ECO:0000256" key="3">
    <source>
        <dbReference type="ARBA" id="ARBA00022685"/>
    </source>
</evidence>
<dbReference type="GO" id="GO:0099560">
    <property type="term" value="P:synaptic membrane adhesion"/>
    <property type="evidence" value="ECO:0007669"/>
    <property type="project" value="TreeGrafter"/>
</dbReference>
<evidence type="ECO:0000256" key="9">
    <source>
        <dbReference type="ARBA" id="ARBA00022889"/>
    </source>
</evidence>
<reference evidence="20" key="3">
    <citation type="submission" date="2025-09" db="UniProtKB">
        <authorList>
            <consortium name="Ensembl"/>
        </authorList>
    </citation>
    <scope>IDENTIFICATION</scope>
</reference>
<evidence type="ECO:0000256" key="6">
    <source>
        <dbReference type="ARBA" id="ARBA00022729"/>
    </source>
</evidence>
<evidence type="ECO:0000256" key="11">
    <source>
        <dbReference type="ARBA" id="ARBA00023136"/>
    </source>
</evidence>
<keyword evidence="8 15" id="KW-0106">Calcium</keyword>
<dbReference type="GO" id="GO:0005912">
    <property type="term" value="C:adherens junction"/>
    <property type="evidence" value="ECO:0007669"/>
    <property type="project" value="UniProtKB-SubCell"/>
</dbReference>
<reference evidence="21" key="1">
    <citation type="journal article" date="2004" name="Nature">
        <title>Genome duplication in the teleost fish Tetraodon nigroviridis reveals the early vertebrate proto-karyotype.</title>
        <authorList>
            <person name="Jaillon O."/>
            <person name="Aury J.-M."/>
            <person name="Brunet F."/>
            <person name="Petit J.-L."/>
            <person name="Stange-Thomann N."/>
            <person name="Mauceli E."/>
            <person name="Bouneau L."/>
            <person name="Fischer C."/>
            <person name="Ozouf-Costaz C."/>
            <person name="Bernot A."/>
            <person name="Nicaud S."/>
            <person name="Jaffe D."/>
            <person name="Fisher S."/>
            <person name="Lutfalla G."/>
            <person name="Dossat C."/>
            <person name="Segurens B."/>
            <person name="Dasilva C."/>
            <person name="Salanoubat M."/>
            <person name="Levy M."/>
            <person name="Boudet N."/>
            <person name="Castellano S."/>
            <person name="Anthouard V."/>
            <person name="Jubin C."/>
            <person name="Castelli V."/>
            <person name="Katinka M."/>
            <person name="Vacherie B."/>
            <person name="Biemont C."/>
            <person name="Skalli Z."/>
            <person name="Cattolico L."/>
            <person name="Poulain J."/>
            <person name="De Berardinis V."/>
            <person name="Cruaud C."/>
            <person name="Duprat S."/>
            <person name="Brottier P."/>
            <person name="Coutanceau J.-P."/>
            <person name="Gouzy J."/>
            <person name="Parra G."/>
            <person name="Lardier G."/>
            <person name="Chapple C."/>
            <person name="McKernan K.J."/>
            <person name="McEwan P."/>
            <person name="Bosak S."/>
            <person name="Kellis M."/>
            <person name="Volff J.-N."/>
            <person name="Guigo R."/>
            <person name="Zody M.C."/>
            <person name="Mesirov J."/>
            <person name="Lindblad-Toh K."/>
            <person name="Birren B."/>
            <person name="Nusbaum C."/>
            <person name="Kahn D."/>
            <person name="Robinson-Rechavi M."/>
            <person name="Laudet V."/>
            <person name="Schachter V."/>
            <person name="Quetier F."/>
            <person name="Saurin W."/>
            <person name="Scarpelli C."/>
            <person name="Wincker P."/>
            <person name="Lander E.S."/>
            <person name="Weissenbach J."/>
            <person name="Roest Crollius H."/>
        </authorList>
    </citation>
    <scope>NUCLEOTIDE SEQUENCE [LARGE SCALE GENOMIC DNA]</scope>
</reference>
<keyword evidence="9 16" id="KW-0130">Cell adhesion</keyword>
<dbReference type="Ensembl" id="ENSTNIT00000015347.1">
    <property type="protein sequence ID" value="ENSTNIP00000015143.1"/>
    <property type="gene ID" value="ENSTNIG00000012179.1"/>
</dbReference>
<proteinExistence type="predicted"/>
<dbReference type="GO" id="GO:0044331">
    <property type="term" value="P:cell-cell adhesion mediated by cadherin"/>
    <property type="evidence" value="ECO:0007669"/>
    <property type="project" value="TreeGrafter"/>
</dbReference>
<evidence type="ECO:0000256" key="12">
    <source>
        <dbReference type="ARBA" id="ARBA00023180"/>
    </source>
</evidence>
<evidence type="ECO:0000256" key="2">
    <source>
        <dbReference type="ARBA" id="ARBA00022475"/>
    </source>
</evidence>
<dbReference type="GO" id="GO:0000902">
    <property type="term" value="P:cell morphogenesis"/>
    <property type="evidence" value="ECO:0007669"/>
    <property type="project" value="TreeGrafter"/>
</dbReference>
<feature type="domain" description="Cadherin" evidence="19">
    <location>
        <begin position="265"/>
        <end position="377"/>
    </location>
</feature>
<dbReference type="CDD" id="cd11304">
    <property type="entry name" value="Cadherin_repeat"/>
    <property type="match status" value="5"/>
</dbReference>
<evidence type="ECO:0000313" key="20">
    <source>
        <dbReference type="Ensembl" id="ENSTNIP00000015143.1"/>
    </source>
</evidence>
<dbReference type="HOGENOM" id="CLU_005284_3_1_1"/>
<evidence type="ECO:0000256" key="17">
    <source>
        <dbReference type="SAM" id="Phobius"/>
    </source>
</evidence>
<evidence type="ECO:0000256" key="1">
    <source>
        <dbReference type="ARBA" id="ARBA00004251"/>
    </source>
</evidence>
<evidence type="ECO:0000256" key="18">
    <source>
        <dbReference type="SAM" id="SignalP"/>
    </source>
</evidence>
<keyword evidence="5" id="KW-0479">Metal-binding</keyword>
<dbReference type="Proteomes" id="UP000007303">
    <property type="component" value="Unassembled WGS sequence"/>
</dbReference>
<reference evidence="20" key="2">
    <citation type="submission" date="2025-08" db="UniProtKB">
        <authorList>
            <consortium name="Ensembl"/>
        </authorList>
    </citation>
    <scope>IDENTIFICATION</scope>
</reference>
<accession>H3D3Q5</accession>
<keyword evidence="3" id="KW-0165">Cleavage on pair of basic residues</keyword>
<dbReference type="PROSITE" id="PS50268">
    <property type="entry name" value="CADHERIN_2"/>
    <property type="match status" value="5"/>
</dbReference>
<dbReference type="Gene3D" id="4.10.900.10">
    <property type="entry name" value="TCF3-CBD (Catenin binding domain)"/>
    <property type="match status" value="1"/>
</dbReference>
<dbReference type="GO" id="GO:0002009">
    <property type="term" value="P:morphogenesis of an epithelium"/>
    <property type="evidence" value="ECO:0007669"/>
    <property type="project" value="UniProtKB-ARBA"/>
</dbReference>